<reference evidence="2 3" key="1">
    <citation type="submission" date="2016-10" db="EMBL/GenBank/DDBJ databases">
        <authorList>
            <person name="de Groot N.N."/>
        </authorList>
    </citation>
    <scope>NUCLEOTIDE SEQUENCE [LARGE SCALE GENOMIC DNA]</scope>
    <source>
        <strain evidence="2 3">DSM 19981</strain>
    </source>
</reference>
<dbReference type="AlphaFoldDB" id="A0A1I4D795"/>
<dbReference type="GO" id="GO:0016020">
    <property type="term" value="C:membrane"/>
    <property type="evidence" value="ECO:0007669"/>
    <property type="project" value="InterPro"/>
</dbReference>
<dbReference type="GO" id="GO:0008654">
    <property type="term" value="P:phospholipid biosynthetic process"/>
    <property type="evidence" value="ECO:0007669"/>
    <property type="project" value="InterPro"/>
</dbReference>
<dbReference type="RefSeq" id="WP_092961883.1">
    <property type="nucleotide sequence ID" value="NZ_FOSQ01000009.1"/>
</dbReference>
<dbReference type="InterPro" id="IPR000462">
    <property type="entry name" value="CDP-OH_P_trans"/>
</dbReference>
<evidence type="ECO:0000256" key="1">
    <source>
        <dbReference type="SAM" id="Phobius"/>
    </source>
</evidence>
<evidence type="ECO:0000313" key="2">
    <source>
        <dbReference type="EMBL" id="SFK88719.1"/>
    </source>
</evidence>
<proteinExistence type="predicted"/>
<gene>
    <name evidence="2" type="ORF">SAMN02745775_109207</name>
</gene>
<feature type="transmembrane region" description="Helical" evidence="1">
    <location>
        <begin position="123"/>
        <end position="146"/>
    </location>
</feature>
<keyword evidence="1" id="KW-0472">Membrane</keyword>
<dbReference type="EMBL" id="FOSQ01000009">
    <property type="protein sequence ID" value="SFK88719.1"/>
    <property type="molecule type" value="Genomic_DNA"/>
</dbReference>
<dbReference type="Gene3D" id="1.20.120.1760">
    <property type="match status" value="1"/>
</dbReference>
<dbReference type="Pfam" id="PF01066">
    <property type="entry name" value="CDP-OH_P_transf"/>
    <property type="match status" value="1"/>
</dbReference>
<keyword evidence="2" id="KW-0808">Transferase</keyword>
<feature type="transmembrane region" description="Helical" evidence="1">
    <location>
        <begin position="42"/>
        <end position="72"/>
    </location>
</feature>
<organism evidence="2 3">
    <name type="scientific">Falsiroseomonas stagni DSM 19981</name>
    <dbReference type="NCBI Taxonomy" id="1123062"/>
    <lineage>
        <taxon>Bacteria</taxon>
        <taxon>Pseudomonadati</taxon>
        <taxon>Pseudomonadota</taxon>
        <taxon>Alphaproteobacteria</taxon>
        <taxon>Acetobacterales</taxon>
        <taxon>Roseomonadaceae</taxon>
        <taxon>Falsiroseomonas</taxon>
    </lineage>
</organism>
<feature type="transmembrane region" description="Helical" evidence="1">
    <location>
        <begin position="93"/>
        <end position="117"/>
    </location>
</feature>
<dbReference type="InterPro" id="IPR043130">
    <property type="entry name" value="CDP-OH_PTrfase_TM_dom"/>
</dbReference>
<dbReference type="STRING" id="1123062.SAMN02745775_109207"/>
<sequence>MTPLRRNGGLLAAPEARALDALLPRLPGWVTPDMLSALGLGGAVLAALGFGMAASGPGWCLLAVAGIGINWFGDSLDGRLARHRGEARPRRGYILDNGIDMLGYLALAIGFAASGLLWPALPFIAVALHFMLVNLAAARLAVTNVLDLSAGPVGTTELRVIFAGCAGMLALAPAAGPVLMGWTVLDLGCWTWVAAMAWGYVSGLVADLRDAAARDAGSRR</sequence>
<accession>A0A1I4D795</accession>
<dbReference type="OrthoDB" id="116551at2"/>
<dbReference type="GO" id="GO:0016780">
    <property type="term" value="F:phosphotransferase activity, for other substituted phosphate groups"/>
    <property type="evidence" value="ECO:0007669"/>
    <property type="project" value="InterPro"/>
</dbReference>
<dbReference type="Proteomes" id="UP000199473">
    <property type="component" value="Unassembled WGS sequence"/>
</dbReference>
<feature type="transmembrane region" description="Helical" evidence="1">
    <location>
        <begin position="158"/>
        <end position="184"/>
    </location>
</feature>
<keyword evidence="3" id="KW-1185">Reference proteome</keyword>
<protein>
    <submittedName>
        <fullName evidence="2">CDP-alcohol phosphatidyltransferase</fullName>
    </submittedName>
</protein>
<evidence type="ECO:0000313" key="3">
    <source>
        <dbReference type="Proteomes" id="UP000199473"/>
    </source>
</evidence>
<feature type="transmembrane region" description="Helical" evidence="1">
    <location>
        <begin position="190"/>
        <end position="208"/>
    </location>
</feature>
<name>A0A1I4D795_9PROT</name>
<keyword evidence="1" id="KW-1133">Transmembrane helix</keyword>
<keyword evidence="1" id="KW-0812">Transmembrane</keyword>